<keyword evidence="1" id="KW-0732">Signal</keyword>
<gene>
    <name evidence="3" type="ORF">RDV89_13600</name>
</gene>
<dbReference type="InterPro" id="IPR026004">
    <property type="entry name" value="Septum_form"/>
</dbReference>
<evidence type="ECO:0000256" key="1">
    <source>
        <dbReference type="SAM" id="SignalP"/>
    </source>
</evidence>
<accession>A0ABU3PXY8</accession>
<sequence>MRRTIMNRTIAAAGFALLAATTLAGCGSDEEATRDADTNEVTEAGEADVFSLALGDCIDDDGLGNEVSDVAAVPCAEPHDNEVFHVVEMEGDDWPGDEAVEAAVEEGCVGEFETFVGVAYMDSELDIFPLTPTQGSWEQGDDREILCLIYDPAGPVEGSLEGAAR</sequence>
<reference evidence="3 4" key="1">
    <citation type="submission" date="2023-08" db="EMBL/GenBank/DDBJ databases">
        <title>Nocardioides seae sp. nov., a bacterium isolated from a soil.</title>
        <authorList>
            <person name="Wang X."/>
        </authorList>
    </citation>
    <scope>NUCLEOTIDE SEQUENCE [LARGE SCALE GENOMIC DNA]</scope>
    <source>
        <strain evidence="3 4">YZH12</strain>
    </source>
</reference>
<feature type="chain" id="PRO_5047179827" evidence="1">
    <location>
        <begin position="25"/>
        <end position="165"/>
    </location>
</feature>
<protein>
    <submittedName>
        <fullName evidence="3">Septum formation family protein</fullName>
    </submittedName>
</protein>
<keyword evidence="4" id="KW-1185">Reference proteome</keyword>
<dbReference type="Proteomes" id="UP001268542">
    <property type="component" value="Unassembled WGS sequence"/>
</dbReference>
<feature type="signal peptide" evidence="1">
    <location>
        <begin position="1"/>
        <end position="24"/>
    </location>
</feature>
<dbReference type="Pfam" id="PF13845">
    <property type="entry name" value="Septum_form"/>
    <property type="match status" value="1"/>
</dbReference>
<comment type="caution">
    <text evidence="3">The sequence shown here is derived from an EMBL/GenBank/DDBJ whole genome shotgun (WGS) entry which is preliminary data.</text>
</comment>
<proteinExistence type="predicted"/>
<feature type="domain" description="Septum formation-related" evidence="2">
    <location>
        <begin position="54"/>
        <end position="142"/>
    </location>
</feature>
<dbReference type="EMBL" id="JAVYII010000005">
    <property type="protein sequence ID" value="MDT9594112.1"/>
    <property type="molecule type" value="Genomic_DNA"/>
</dbReference>
<organism evidence="3 4">
    <name type="scientific">Nocardioides imazamoxiresistens</name>
    <dbReference type="NCBI Taxonomy" id="3231893"/>
    <lineage>
        <taxon>Bacteria</taxon>
        <taxon>Bacillati</taxon>
        <taxon>Actinomycetota</taxon>
        <taxon>Actinomycetes</taxon>
        <taxon>Propionibacteriales</taxon>
        <taxon>Nocardioidaceae</taxon>
        <taxon>Nocardioides</taxon>
    </lineage>
</organism>
<evidence type="ECO:0000259" key="2">
    <source>
        <dbReference type="Pfam" id="PF13845"/>
    </source>
</evidence>
<name>A0ABU3PXY8_9ACTN</name>
<evidence type="ECO:0000313" key="4">
    <source>
        <dbReference type="Proteomes" id="UP001268542"/>
    </source>
</evidence>
<dbReference type="PROSITE" id="PS51257">
    <property type="entry name" value="PROKAR_LIPOPROTEIN"/>
    <property type="match status" value="1"/>
</dbReference>
<evidence type="ECO:0000313" key="3">
    <source>
        <dbReference type="EMBL" id="MDT9594112.1"/>
    </source>
</evidence>
<dbReference type="RefSeq" id="WP_315733593.1">
    <property type="nucleotide sequence ID" value="NZ_JAVYII010000005.1"/>
</dbReference>